<evidence type="ECO:0000256" key="1">
    <source>
        <dbReference type="SAM" id="MobiDB-lite"/>
    </source>
</evidence>
<name>A0AAD3TXK5_9TREE</name>
<feature type="region of interest" description="Disordered" evidence="1">
    <location>
        <begin position="123"/>
        <end position="151"/>
    </location>
</feature>
<accession>A0AAD3TXK5</accession>
<feature type="compositionally biased region" description="Acidic residues" evidence="1">
    <location>
        <begin position="125"/>
        <end position="144"/>
    </location>
</feature>
<keyword evidence="3" id="KW-1185">Reference proteome</keyword>
<dbReference type="Proteomes" id="UP001222932">
    <property type="component" value="Unassembled WGS sequence"/>
</dbReference>
<evidence type="ECO:0000313" key="2">
    <source>
        <dbReference type="EMBL" id="GMK58330.1"/>
    </source>
</evidence>
<protein>
    <submittedName>
        <fullName evidence="2">Uncharacterized protein</fullName>
    </submittedName>
</protein>
<proteinExistence type="predicted"/>
<organism evidence="2 3">
    <name type="scientific">Cutaneotrichosporon spelunceum</name>
    <dbReference type="NCBI Taxonomy" id="1672016"/>
    <lineage>
        <taxon>Eukaryota</taxon>
        <taxon>Fungi</taxon>
        <taxon>Dikarya</taxon>
        <taxon>Basidiomycota</taxon>
        <taxon>Agaricomycotina</taxon>
        <taxon>Tremellomycetes</taxon>
        <taxon>Trichosporonales</taxon>
        <taxon>Trichosporonaceae</taxon>
        <taxon>Cutaneotrichosporon</taxon>
    </lineage>
</organism>
<dbReference type="AlphaFoldDB" id="A0AAD3TXK5"/>
<dbReference type="EMBL" id="BTCM01000005">
    <property type="protein sequence ID" value="GMK58330.1"/>
    <property type="molecule type" value="Genomic_DNA"/>
</dbReference>
<reference evidence="2" key="1">
    <citation type="journal article" date="2023" name="BMC Genomics">
        <title>Chromosome-level genome assemblies of Cutaneotrichosporon spp. (Trichosporonales, Basidiomycota) reveal imbalanced evolution between nucleotide sequences and chromosome synteny.</title>
        <authorList>
            <person name="Kobayashi Y."/>
            <person name="Kayamori A."/>
            <person name="Aoki K."/>
            <person name="Shiwa Y."/>
            <person name="Matsutani M."/>
            <person name="Fujita N."/>
            <person name="Sugita T."/>
            <person name="Iwasaki W."/>
            <person name="Tanaka N."/>
            <person name="Takashima M."/>
        </authorList>
    </citation>
    <scope>NUCLEOTIDE SEQUENCE</scope>
    <source>
        <strain evidence="2">HIS016</strain>
    </source>
</reference>
<comment type="caution">
    <text evidence="2">The sequence shown here is derived from an EMBL/GenBank/DDBJ whole genome shotgun (WGS) entry which is preliminary data.</text>
</comment>
<reference evidence="2" key="2">
    <citation type="submission" date="2023-06" db="EMBL/GenBank/DDBJ databases">
        <authorList>
            <person name="Kobayashi Y."/>
            <person name="Kayamori A."/>
            <person name="Aoki K."/>
            <person name="Shiwa Y."/>
            <person name="Fujita N."/>
            <person name="Sugita T."/>
            <person name="Iwasaki W."/>
            <person name="Tanaka N."/>
            <person name="Takashima M."/>
        </authorList>
    </citation>
    <scope>NUCLEOTIDE SEQUENCE</scope>
    <source>
        <strain evidence="2">HIS016</strain>
    </source>
</reference>
<sequence>MLRWSRLRWRAPTVLPVRGVRTRPHMDKIGTTYTEIVGGQEIERTVFQTRAEMAAMDARARREVEAMLARGGKQEEIEEEAEEIEGEVEVAVAEMDVGVEEMDMEVEVEVESDVVVRMDSLEAVQEQDDTEADTDADTDADAEADSPPRTANYRVRKEMRLVHGHEVETEIYNFPAPGQSVEEMEAEDAGGERVSAFEDGPRADVAAVRSLDGVAGTPGATPAATLSAASPYRFSTDAPATERGYDVDISIDIEADADAEAEYTVEIGIEAEPHTGPHGTARQHQRWMERHLAIEEGGVRTSDVETPLRAAHAYLDSQEGDVEERSEAYWRFLREFLKHPLGGRPALDLVRRQAAERVPFTVKGAITAFKAARNFRPVLRELLPILPAEMTTELIYIFAVALVNEQRVPPDAVRLMIGQSLAAVREDRAIAASTQASPPVGPTDTLLATSGVAAPMARETQVASRTQVPSIEWTPELFFPVLLAYMPHADFRGALGTLNELRAAARMQRERAIAAGEEWPGTHAQSITKCYTAVMSLWLRSQLAGGEGAHRGRVGRRLGSAVPHRLAVDLGNLLAPASTSGPAEPIHALSRALDAADSAGRRDGRYHFRNAFLAAWLNAERVAGNAGTASGVWSLLTGQSVAASLAGHRPPRPPSPEGYAALFRLLRQYPPSSYRPVVASALQGEITTGLLNSMLSAASFVPKRARTDWAALNPPWEDGGRQGVRAPPPAPAPDLALLLVLAEEHTHLLDHQSVNILCAALLRAARLAVQAEVGGPGTHVLLASPAAALTKAEWKWLEQSLWDTEVAEAQRSGRAAHKPPPIPVDAADLWDTERWRGQMEGEGRAHWLLVDLLVRPPAPPTG</sequence>
<gene>
    <name evidence="2" type="ORF">CspeluHIS016_0503620</name>
</gene>
<evidence type="ECO:0000313" key="3">
    <source>
        <dbReference type="Proteomes" id="UP001222932"/>
    </source>
</evidence>